<accession>A6P2Y9</accession>
<keyword evidence="1" id="KW-1133">Transmembrane helix</keyword>
<comment type="caution">
    <text evidence="2">The sequence shown here is derived from an EMBL/GenBank/DDBJ whole genome shotgun (WGS) entry which is preliminary data.</text>
</comment>
<dbReference type="RefSeq" id="WP_006575314.1">
    <property type="nucleotide sequence ID" value="NZ_AAXG02000059.1"/>
</dbReference>
<sequence length="191" mass="21640">MNEFDMRMKERARREDCSIPEGFDRRMDAALEQLPQAAPRRGRRFYRIVAAAAVLCVLATAAGAVGAALRQTQIHFFQDEEQLLAAMEEDKTDGLNGYYIPHGGQDFDPDFLAKENEKMWNDYAGGAITEERQGTEADGWTDMRAWAFTKGKVPCQAELYRAERLSGLNGLRDGPSWDVSWLEEHYDTRPG</sequence>
<dbReference type="STRING" id="411467.BACCAP_04873"/>
<gene>
    <name evidence="2" type="ORF">BACCAP_04873</name>
</gene>
<dbReference type="Proteomes" id="UP000003639">
    <property type="component" value="Unassembled WGS sequence"/>
</dbReference>
<reference evidence="2 3" key="2">
    <citation type="submission" date="2007-06" db="EMBL/GenBank/DDBJ databases">
        <title>Draft genome sequence of Pseudoflavonifractor capillosus ATCC 29799.</title>
        <authorList>
            <person name="Sudarsanam P."/>
            <person name="Ley R."/>
            <person name="Guruge J."/>
            <person name="Turnbaugh P.J."/>
            <person name="Mahowald M."/>
            <person name="Liep D."/>
            <person name="Gordon J."/>
        </authorList>
    </citation>
    <scope>NUCLEOTIDE SEQUENCE [LARGE SCALE GENOMIC DNA]</scope>
    <source>
        <strain evidence="2 3">ATCC 29799</strain>
    </source>
</reference>
<protein>
    <submittedName>
        <fullName evidence="2">Uncharacterized protein</fullName>
    </submittedName>
</protein>
<dbReference type="OrthoDB" id="1838966at2"/>
<dbReference type="AlphaFoldDB" id="A6P2Y9"/>
<evidence type="ECO:0000313" key="2">
    <source>
        <dbReference type="EMBL" id="EDM97348.1"/>
    </source>
</evidence>
<evidence type="ECO:0000313" key="3">
    <source>
        <dbReference type="Proteomes" id="UP000003639"/>
    </source>
</evidence>
<proteinExistence type="predicted"/>
<keyword evidence="1" id="KW-0472">Membrane</keyword>
<feature type="transmembrane region" description="Helical" evidence="1">
    <location>
        <begin position="45"/>
        <end position="69"/>
    </location>
</feature>
<dbReference type="EMBL" id="AAXG02000059">
    <property type="protein sequence ID" value="EDM97348.1"/>
    <property type="molecule type" value="Genomic_DNA"/>
</dbReference>
<keyword evidence="3" id="KW-1185">Reference proteome</keyword>
<evidence type="ECO:0000256" key="1">
    <source>
        <dbReference type="SAM" id="Phobius"/>
    </source>
</evidence>
<feature type="non-terminal residue" evidence="2">
    <location>
        <position position="191"/>
    </location>
</feature>
<reference evidence="2 3" key="1">
    <citation type="submission" date="2007-04" db="EMBL/GenBank/DDBJ databases">
        <authorList>
            <person name="Fulton L."/>
            <person name="Clifton S."/>
            <person name="Fulton B."/>
            <person name="Xu J."/>
            <person name="Minx P."/>
            <person name="Pepin K.H."/>
            <person name="Johnson M."/>
            <person name="Thiruvilangam P."/>
            <person name="Bhonagiri V."/>
            <person name="Nash W.E."/>
            <person name="Mardis E.R."/>
            <person name="Wilson R.K."/>
        </authorList>
    </citation>
    <scope>NUCLEOTIDE SEQUENCE [LARGE SCALE GENOMIC DNA]</scope>
    <source>
        <strain evidence="2 3">ATCC 29799</strain>
    </source>
</reference>
<organism evidence="2 3">
    <name type="scientific">Pseudoflavonifractor capillosus ATCC 29799</name>
    <dbReference type="NCBI Taxonomy" id="411467"/>
    <lineage>
        <taxon>Bacteria</taxon>
        <taxon>Bacillati</taxon>
        <taxon>Bacillota</taxon>
        <taxon>Clostridia</taxon>
        <taxon>Eubacteriales</taxon>
        <taxon>Oscillospiraceae</taxon>
        <taxon>Pseudoflavonifractor</taxon>
    </lineage>
</organism>
<keyword evidence="1" id="KW-0812">Transmembrane</keyword>
<name>A6P2Y9_9FIRM</name>